<dbReference type="PANTHER" id="PTHR30388:SF6">
    <property type="entry name" value="XANTHINE DEHYDROGENASE SUBUNIT A-RELATED"/>
    <property type="match status" value="1"/>
</dbReference>
<evidence type="ECO:0000313" key="4">
    <source>
        <dbReference type="Proteomes" id="UP001623591"/>
    </source>
</evidence>
<dbReference type="RefSeq" id="WP_406768246.1">
    <property type="nucleotide sequence ID" value="NZ_JBJHZZ010000001.1"/>
</dbReference>
<protein>
    <submittedName>
        <fullName evidence="3">XdhC family protein</fullName>
    </submittedName>
</protein>
<comment type="caution">
    <text evidence="3">The sequence shown here is derived from an EMBL/GenBank/DDBJ whole genome shotgun (WGS) entry which is preliminary data.</text>
</comment>
<gene>
    <name evidence="3" type="ORF">ACJDUG_02215</name>
</gene>
<dbReference type="PANTHER" id="PTHR30388">
    <property type="entry name" value="ALDEHYDE OXIDOREDUCTASE MOLYBDENUM COFACTOR ASSEMBLY PROTEIN"/>
    <property type="match status" value="1"/>
</dbReference>
<dbReference type="Pfam" id="PF13478">
    <property type="entry name" value="XdhC_C"/>
    <property type="match status" value="1"/>
</dbReference>
<proteinExistence type="predicted"/>
<evidence type="ECO:0000313" key="3">
    <source>
        <dbReference type="EMBL" id="MFL0245790.1"/>
    </source>
</evidence>
<dbReference type="Proteomes" id="UP001623591">
    <property type="component" value="Unassembled WGS sequence"/>
</dbReference>
<dbReference type="InterPro" id="IPR003777">
    <property type="entry name" value="XdhC_CoxI"/>
</dbReference>
<sequence>MEEKILLAIYESLKRAEAVAMAVITNDNGSTPRGNGSIMAIWKDGRTLGSIGGGKVEFLVTEKAIECIEKKQDFNFEYKLNDQGGLGMKCGGEVKGYIRVFAPKSKLLIAGAGHISEKLNKIAKELDFYTVIIDNRKEYANKERFKEADEIIVGDIGKAVEEYNINNNTYVVIVTSGYSQDKNALKASALTDAVYIGMIGSTMKIKTVMKELLEEGLPEERLKRVYAPMGLDVSSNLPGEIALGILSEILLIKNNGSLSHRRDLKKVWG</sequence>
<dbReference type="Pfam" id="PF02625">
    <property type="entry name" value="XdhC_CoxI"/>
    <property type="match status" value="1"/>
</dbReference>
<dbReference type="InterPro" id="IPR052698">
    <property type="entry name" value="MoCofactor_Util/Proc"/>
</dbReference>
<feature type="domain" description="XdhC- CoxI" evidence="1">
    <location>
        <begin position="13"/>
        <end position="72"/>
    </location>
</feature>
<reference evidence="3 4" key="1">
    <citation type="submission" date="2024-11" db="EMBL/GenBank/DDBJ databases">
        <authorList>
            <person name="Heng Y.C."/>
            <person name="Lim A.C.H."/>
            <person name="Lee J.K.Y."/>
            <person name="Kittelmann S."/>
        </authorList>
    </citation>
    <scope>NUCLEOTIDE SEQUENCE [LARGE SCALE GENOMIC DNA]</scope>
    <source>
        <strain evidence="3 4">WILCCON 0185</strain>
    </source>
</reference>
<keyword evidence="4" id="KW-1185">Reference proteome</keyword>
<dbReference type="EMBL" id="JBJHZZ010000001">
    <property type="protein sequence ID" value="MFL0245790.1"/>
    <property type="molecule type" value="Genomic_DNA"/>
</dbReference>
<dbReference type="InterPro" id="IPR027051">
    <property type="entry name" value="XdhC_Rossmann_dom"/>
</dbReference>
<name>A0ABW8T1N0_9CLOT</name>
<feature type="domain" description="XdhC Rossmann" evidence="2">
    <location>
        <begin position="107"/>
        <end position="249"/>
    </location>
</feature>
<dbReference type="Gene3D" id="3.40.50.720">
    <property type="entry name" value="NAD(P)-binding Rossmann-like Domain"/>
    <property type="match status" value="1"/>
</dbReference>
<organism evidence="3 4">
    <name type="scientific">Candidatus Clostridium stratigraminis</name>
    <dbReference type="NCBI Taxonomy" id="3381661"/>
    <lineage>
        <taxon>Bacteria</taxon>
        <taxon>Bacillati</taxon>
        <taxon>Bacillota</taxon>
        <taxon>Clostridia</taxon>
        <taxon>Eubacteriales</taxon>
        <taxon>Clostridiaceae</taxon>
        <taxon>Clostridium</taxon>
    </lineage>
</organism>
<evidence type="ECO:0000259" key="2">
    <source>
        <dbReference type="Pfam" id="PF13478"/>
    </source>
</evidence>
<evidence type="ECO:0000259" key="1">
    <source>
        <dbReference type="Pfam" id="PF02625"/>
    </source>
</evidence>
<accession>A0ABW8T1N0</accession>